<keyword evidence="2" id="KW-1185">Reference proteome</keyword>
<organism evidence="3">
    <name type="scientific">Anisakis simplex</name>
    <name type="common">Herring worm</name>
    <dbReference type="NCBI Taxonomy" id="6269"/>
    <lineage>
        <taxon>Eukaryota</taxon>
        <taxon>Metazoa</taxon>
        <taxon>Ecdysozoa</taxon>
        <taxon>Nematoda</taxon>
        <taxon>Chromadorea</taxon>
        <taxon>Rhabditida</taxon>
        <taxon>Spirurina</taxon>
        <taxon>Ascaridomorpha</taxon>
        <taxon>Ascaridoidea</taxon>
        <taxon>Anisakidae</taxon>
        <taxon>Anisakis</taxon>
        <taxon>Anisakis simplex complex</taxon>
    </lineage>
</organism>
<reference evidence="1 2" key="2">
    <citation type="submission" date="2018-11" db="EMBL/GenBank/DDBJ databases">
        <authorList>
            <consortium name="Pathogen Informatics"/>
        </authorList>
    </citation>
    <scope>NUCLEOTIDE SEQUENCE [LARGE SCALE GENOMIC DNA]</scope>
</reference>
<dbReference type="WBParaSite" id="ASIM_0000737501-mRNA-1">
    <property type="protein sequence ID" value="ASIM_0000737501-mRNA-1"/>
    <property type="gene ID" value="ASIM_0000737501"/>
</dbReference>
<proteinExistence type="predicted"/>
<gene>
    <name evidence="1" type="ORF">ASIM_LOCUS7143</name>
</gene>
<name>A0A0M3JIB0_ANISI</name>
<protein>
    <submittedName>
        <fullName evidence="1 3">Uncharacterized protein</fullName>
    </submittedName>
</protein>
<dbReference type="AlphaFoldDB" id="A0A0M3JIB0"/>
<evidence type="ECO:0000313" key="1">
    <source>
        <dbReference type="EMBL" id="VDK28603.1"/>
    </source>
</evidence>
<reference evidence="3" key="1">
    <citation type="submission" date="2017-02" db="UniProtKB">
        <authorList>
            <consortium name="WormBaseParasite"/>
        </authorList>
    </citation>
    <scope>IDENTIFICATION</scope>
</reference>
<dbReference type="Proteomes" id="UP000267096">
    <property type="component" value="Unassembled WGS sequence"/>
</dbReference>
<dbReference type="EMBL" id="UYRR01016755">
    <property type="protein sequence ID" value="VDK28603.1"/>
    <property type="molecule type" value="Genomic_DNA"/>
</dbReference>
<accession>A0A0M3JIB0</accession>
<evidence type="ECO:0000313" key="3">
    <source>
        <dbReference type="WBParaSite" id="ASIM_0000737501-mRNA-1"/>
    </source>
</evidence>
<evidence type="ECO:0000313" key="2">
    <source>
        <dbReference type="Proteomes" id="UP000267096"/>
    </source>
</evidence>
<sequence>MPKCLHLERMDVICRQHHGLVKRMNLDRLWLLPLKVVLNFFHNKNTKFN</sequence>